<dbReference type="EMBL" id="OZ037944">
    <property type="protein sequence ID" value="CAL1694611.1"/>
    <property type="molecule type" value="Genomic_DNA"/>
</dbReference>
<dbReference type="SMART" id="SM00829">
    <property type="entry name" value="PKS_ER"/>
    <property type="match status" value="1"/>
</dbReference>
<dbReference type="Gene3D" id="3.40.50.720">
    <property type="entry name" value="NAD(P)-binding Rossmann-like Domain"/>
    <property type="match status" value="1"/>
</dbReference>
<reference evidence="5" key="1">
    <citation type="submission" date="2024-04" db="EMBL/GenBank/DDBJ databases">
        <authorList>
            <person name="Shaw F."/>
            <person name="Minotto A."/>
        </authorList>
    </citation>
    <scope>NUCLEOTIDE SEQUENCE [LARGE SCALE GENOMIC DNA]</scope>
</reference>
<sequence>MSFPSTIEALSFSRTGGVEVMEKITVPFPKQSPDSIVIKVNWGGVNTIDTYYRKGLYPVKEFPVLSGVEASGTVVALPTDDSVLNDPRYKERNLKIGSRVSVYSLGSHAQYTSVIWHKVFPLPDSISLELAAAATLQGLTAITQMTEAYNVQKGDIILIHTVAGGLGLLFTQYAKSRGATVIGTTSSKEKAELAKSFGADHVILYPVENTVERVLEITNGEGVHAVYDGVGKDTFMDNFKLVRRKGTLINVGNASGPVEPIPPLKLAGKNLKLVRPSMANYIVTPEESQYYTQQLFQELESGRLKVKIDGVYPFSTEGVRQAQTDLTTRGGKVAGKLLIKIADE</sequence>
<evidence type="ECO:0000313" key="4">
    <source>
        <dbReference type="EMBL" id="CAL1694611.1"/>
    </source>
</evidence>
<accession>A0ABP1CG33</accession>
<dbReference type="Gene3D" id="3.90.180.10">
    <property type="entry name" value="Medium-chain alcohol dehydrogenases, catalytic domain"/>
    <property type="match status" value="1"/>
</dbReference>
<evidence type="ECO:0000259" key="3">
    <source>
        <dbReference type="SMART" id="SM00829"/>
    </source>
</evidence>
<dbReference type="SUPFAM" id="SSF50129">
    <property type="entry name" value="GroES-like"/>
    <property type="match status" value="1"/>
</dbReference>
<keyword evidence="1" id="KW-0521">NADP</keyword>
<dbReference type="CDD" id="cd05286">
    <property type="entry name" value="QOR2"/>
    <property type="match status" value="1"/>
</dbReference>
<dbReference type="InterPro" id="IPR013149">
    <property type="entry name" value="ADH-like_C"/>
</dbReference>
<dbReference type="PANTHER" id="PTHR48106">
    <property type="entry name" value="QUINONE OXIDOREDUCTASE PIG3-RELATED"/>
    <property type="match status" value="1"/>
</dbReference>
<name>A0ABP1CG33_9APHY</name>
<evidence type="ECO:0000256" key="2">
    <source>
        <dbReference type="ARBA" id="ARBA00023002"/>
    </source>
</evidence>
<dbReference type="Pfam" id="PF08240">
    <property type="entry name" value="ADH_N"/>
    <property type="match status" value="1"/>
</dbReference>
<proteinExistence type="predicted"/>
<feature type="domain" description="Enoyl reductase (ER)" evidence="3">
    <location>
        <begin position="16"/>
        <end position="339"/>
    </location>
</feature>
<organism evidence="4 5">
    <name type="scientific">Somion occarium</name>
    <dbReference type="NCBI Taxonomy" id="3059160"/>
    <lineage>
        <taxon>Eukaryota</taxon>
        <taxon>Fungi</taxon>
        <taxon>Dikarya</taxon>
        <taxon>Basidiomycota</taxon>
        <taxon>Agaricomycotina</taxon>
        <taxon>Agaricomycetes</taxon>
        <taxon>Polyporales</taxon>
        <taxon>Cerrenaceae</taxon>
        <taxon>Somion</taxon>
    </lineage>
</organism>
<dbReference type="InterPro" id="IPR013154">
    <property type="entry name" value="ADH-like_N"/>
</dbReference>
<dbReference type="InterPro" id="IPR020843">
    <property type="entry name" value="ER"/>
</dbReference>
<gene>
    <name evidence="4" type="ORF">GFSPODELE1_LOCUS393</name>
</gene>
<dbReference type="Pfam" id="PF00107">
    <property type="entry name" value="ADH_zinc_N"/>
    <property type="match status" value="1"/>
</dbReference>
<keyword evidence="2" id="KW-0560">Oxidoreductase</keyword>
<dbReference type="SUPFAM" id="SSF51735">
    <property type="entry name" value="NAD(P)-binding Rossmann-fold domains"/>
    <property type="match status" value="1"/>
</dbReference>
<protein>
    <recommendedName>
        <fullName evidence="3">Enoyl reductase (ER) domain-containing protein</fullName>
    </recommendedName>
</protein>
<dbReference type="InterPro" id="IPR036291">
    <property type="entry name" value="NAD(P)-bd_dom_sf"/>
</dbReference>
<dbReference type="Proteomes" id="UP001497453">
    <property type="component" value="Chromosome 1"/>
</dbReference>
<keyword evidence="5" id="KW-1185">Reference proteome</keyword>
<evidence type="ECO:0000313" key="5">
    <source>
        <dbReference type="Proteomes" id="UP001497453"/>
    </source>
</evidence>
<dbReference type="PANTHER" id="PTHR48106:SF13">
    <property type="entry name" value="QUINONE OXIDOREDUCTASE-RELATED"/>
    <property type="match status" value="1"/>
</dbReference>
<dbReference type="InterPro" id="IPR011032">
    <property type="entry name" value="GroES-like_sf"/>
</dbReference>
<evidence type="ECO:0000256" key="1">
    <source>
        <dbReference type="ARBA" id="ARBA00022857"/>
    </source>
</evidence>
<dbReference type="InterPro" id="IPR047618">
    <property type="entry name" value="QOR-like"/>
</dbReference>